<sequence>MEQGTSMLQVLPQPRSIPSTIIWLIYGVILAGTLIAIIVLAPNNKNSRDEKVRMPTLKNPTTMENTSGQSAMPNTSWLCRSDDEISYTNSLGDVMVMNVTSGFSYPRKAQKRETLDDCHSIPIHFMERINAVENPMKPESSTPAFAVSSSSIPVHPSSWLEEMKPLSQFTNGSRFKDSSFVKSPRNRIRNLPRLRVVPNHRKARRTAKNHDGLGYLKKHQQRETEPFDAEPSPSIYISKNAFESVRVGESSWLIHTIVQQDERRRLSLINLAISRADILAQDMDEFDTDWIPDAGDRYRALLPSNQLYVTSILGAKIVDEGQAETFFIAAPIHDFSVRFLYRLRLDFPPLKFSTLGPLSCLTCSTNKSEEIRLGHEPRCDWSEVLLSFSFKNYILHCRGSKPPKTVVVSMENNTVIRNLDNNDELRKLHSTIQWPLKHKFDVGLQDGSRAKAVLYLPHNFNKTKSVKIKLLVQLSDHQDDQMVTAKFDVSIITYLVAVEGYAVLSADIRGSKFKSVDYIGMRVRRREVLQVQDYIKVIHHVLKEFNFIDSKVGFGIFGKDYGGHMALKLIAQDDVLNEINSTTCYVAINPVTLWQLYVNPFTIESSSASVRATRREEYINRYLSPMVRKMKNKHFALFKGNTHPEHQLYMDDLKEMMDRHNVEYQNYCYKNSNCTISQVSLYKQLGAYFKNCIGG</sequence>
<gene>
    <name evidence="1" type="ORF">QAD02_015420</name>
</gene>
<proteinExistence type="predicted"/>
<protein>
    <submittedName>
        <fullName evidence="1">Uncharacterized protein</fullName>
    </submittedName>
</protein>
<dbReference type="EMBL" id="CM056742">
    <property type="protein sequence ID" value="KAJ8679633.1"/>
    <property type="molecule type" value="Genomic_DNA"/>
</dbReference>
<accession>A0ACC2P964</accession>
<name>A0ACC2P964_9HYME</name>
<evidence type="ECO:0000313" key="2">
    <source>
        <dbReference type="Proteomes" id="UP001239111"/>
    </source>
</evidence>
<reference evidence="1" key="1">
    <citation type="submission" date="2023-04" db="EMBL/GenBank/DDBJ databases">
        <title>A chromosome-level genome assembly of the parasitoid wasp Eretmocerus hayati.</title>
        <authorList>
            <person name="Zhong Y."/>
            <person name="Liu S."/>
            <person name="Liu Y."/>
        </authorList>
    </citation>
    <scope>NUCLEOTIDE SEQUENCE</scope>
    <source>
        <strain evidence="1">ZJU_SS_LIU_2023</strain>
    </source>
</reference>
<keyword evidence="2" id="KW-1185">Reference proteome</keyword>
<organism evidence="1 2">
    <name type="scientific">Eretmocerus hayati</name>
    <dbReference type="NCBI Taxonomy" id="131215"/>
    <lineage>
        <taxon>Eukaryota</taxon>
        <taxon>Metazoa</taxon>
        <taxon>Ecdysozoa</taxon>
        <taxon>Arthropoda</taxon>
        <taxon>Hexapoda</taxon>
        <taxon>Insecta</taxon>
        <taxon>Pterygota</taxon>
        <taxon>Neoptera</taxon>
        <taxon>Endopterygota</taxon>
        <taxon>Hymenoptera</taxon>
        <taxon>Apocrita</taxon>
        <taxon>Proctotrupomorpha</taxon>
        <taxon>Chalcidoidea</taxon>
        <taxon>Aphelinidae</taxon>
        <taxon>Aphelininae</taxon>
        <taxon>Eretmocerus</taxon>
    </lineage>
</organism>
<comment type="caution">
    <text evidence="1">The sequence shown here is derived from an EMBL/GenBank/DDBJ whole genome shotgun (WGS) entry which is preliminary data.</text>
</comment>
<dbReference type="Proteomes" id="UP001239111">
    <property type="component" value="Chromosome 2"/>
</dbReference>
<evidence type="ECO:0000313" key="1">
    <source>
        <dbReference type="EMBL" id="KAJ8679633.1"/>
    </source>
</evidence>